<dbReference type="HOGENOM" id="CLU_051716_0_0_1"/>
<evidence type="ECO:0008006" key="5">
    <source>
        <dbReference type="Google" id="ProtNLM"/>
    </source>
</evidence>
<dbReference type="Proteomes" id="UP000031056">
    <property type="component" value="Unassembled WGS sequence"/>
</dbReference>
<dbReference type="SMART" id="SM00025">
    <property type="entry name" value="Pumilio"/>
    <property type="match status" value="3"/>
</dbReference>
<evidence type="ECO:0000313" key="3">
    <source>
        <dbReference type="EMBL" id="KHN69306.1"/>
    </source>
</evidence>
<dbReference type="GO" id="GO:0010608">
    <property type="term" value="P:post-transcriptional regulation of gene expression"/>
    <property type="evidence" value="ECO:0007669"/>
    <property type="project" value="TreeGrafter"/>
</dbReference>
<dbReference type="OrthoDB" id="2191363at2759"/>
<dbReference type="AlphaFoldDB" id="A0A0B2UE16"/>
<organism evidence="3 4">
    <name type="scientific">Ordospora colligata OC4</name>
    <dbReference type="NCBI Taxonomy" id="1354746"/>
    <lineage>
        <taxon>Eukaryota</taxon>
        <taxon>Fungi</taxon>
        <taxon>Fungi incertae sedis</taxon>
        <taxon>Microsporidia</taxon>
        <taxon>Ordosporidae</taxon>
        <taxon>Ordospora</taxon>
    </lineage>
</organism>
<keyword evidence="4" id="KW-1185">Reference proteome</keyword>
<dbReference type="PANTHER" id="PTHR12537:SF13">
    <property type="entry name" value="PUMILIO HOMOLOGY DOMAIN FAMILY MEMBER 4"/>
    <property type="match status" value="1"/>
</dbReference>
<evidence type="ECO:0000256" key="1">
    <source>
        <dbReference type="ARBA" id="ARBA00022737"/>
    </source>
</evidence>
<protein>
    <recommendedName>
        <fullName evidence="5">PUM-HD domain-containing protein</fullName>
    </recommendedName>
</protein>
<name>A0A0B2UE16_9MICR</name>
<evidence type="ECO:0000256" key="2">
    <source>
        <dbReference type="PROSITE-ProRule" id="PRU00317"/>
    </source>
</evidence>
<dbReference type="EMBL" id="JOKQ01000008">
    <property type="protein sequence ID" value="KHN69306.1"/>
    <property type="molecule type" value="Genomic_DNA"/>
</dbReference>
<dbReference type="GO" id="GO:0005737">
    <property type="term" value="C:cytoplasm"/>
    <property type="evidence" value="ECO:0007669"/>
    <property type="project" value="TreeGrafter"/>
</dbReference>
<accession>A0A0B2UE16</accession>
<dbReference type="SUPFAM" id="SSF48371">
    <property type="entry name" value="ARM repeat"/>
    <property type="match status" value="1"/>
</dbReference>
<dbReference type="InterPro" id="IPR001313">
    <property type="entry name" value="Pumilio_RNA-bd_rpt"/>
</dbReference>
<dbReference type="GO" id="GO:0003729">
    <property type="term" value="F:mRNA binding"/>
    <property type="evidence" value="ECO:0007669"/>
    <property type="project" value="TreeGrafter"/>
</dbReference>
<proteinExistence type="predicted"/>
<dbReference type="PANTHER" id="PTHR12537">
    <property type="entry name" value="RNA BINDING PROTEIN PUMILIO-RELATED"/>
    <property type="match status" value="1"/>
</dbReference>
<dbReference type="InParanoid" id="A0A0B2UE16"/>
<sequence>MNLVIERPSRVIKICIANDNDGDKLSYADKENRFRRKTEYETCIDECAVSDEVPLDMQNLNAKHHKNSMSIDFFELNEEASSANEYEDVDCSQYNRNRMIFGTKFIEASLKNDIRVKSTVFANDAIFVYFFTVNDSISFYEQFNMYAELSFSDLSGFEQILSMPFSEWTSLSLSTADGMCINDDCILDNYVPVEQCSPKHFSSNEMKNLLFPGTIYTELQDINPSKMYTGMYSTIESIVDHSKILNEIIFEKRCEYFLSIRNLFSRADLKSMVQAIEAGNTEFLFRNTKELAVGCKSNKILQEVIEHLSEENLFRIVENLGDDIAPIAANKHGAYVVQMLISMAKLPETQCLISRCFKRYGRFLITHEIGNYAIQKIIRFDADLIFEFFESRIMDVCNDELCVRILKRCMEFFSDDKCAMLQSVLDVQERKPKA</sequence>
<dbReference type="InterPro" id="IPR011989">
    <property type="entry name" value="ARM-like"/>
</dbReference>
<dbReference type="InterPro" id="IPR016024">
    <property type="entry name" value="ARM-type_fold"/>
</dbReference>
<feature type="repeat" description="Pumilio" evidence="2">
    <location>
        <begin position="319"/>
        <end position="354"/>
    </location>
</feature>
<dbReference type="VEuPathDB" id="MicrosporidiaDB:M896_080400"/>
<gene>
    <name evidence="3" type="ORF">M896_080400</name>
</gene>
<comment type="caution">
    <text evidence="3">The sequence shown here is derived from an EMBL/GenBank/DDBJ whole genome shotgun (WGS) entry which is preliminary data.</text>
</comment>
<keyword evidence="1" id="KW-0677">Repeat</keyword>
<dbReference type="GeneID" id="26262080"/>
<dbReference type="PROSITE" id="PS50302">
    <property type="entry name" value="PUM"/>
    <property type="match status" value="1"/>
</dbReference>
<reference evidence="3 4" key="1">
    <citation type="journal article" date="2014" name="MBio">
        <title>The Ordospora colligata genome; evolution of extreme reduction in microsporidia and host-to-parasite horizontal gene transfer.</title>
        <authorList>
            <person name="Pombert J.-F."/>
            <person name="Haag K.L."/>
            <person name="Beidas S."/>
            <person name="Ebert D."/>
            <person name="Keeling P.J."/>
        </authorList>
    </citation>
    <scope>NUCLEOTIDE SEQUENCE [LARGE SCALE GENOMIC DNA]</scope>
    <source>
        <strain evidence="3 4">OC4</strain>
    </source>
</reference>
<dbReference type="RefSeq" id="XP_014563348.1">
    <property type="nucleotide sequence ID" value="XM_014707862.1"/>
</dbReference>
<dbReference type="Gene3D" id="1.25.10.10">
    <property type="entry name" value="Leucine-rich Repeat Variant"/>
    <property type="match status" value="1"/>
</dbReference>
<evidence type="ECO:0000313" key="4">
    <source>
        <dbReference type="Proteomes" id="UP000031056"/>
    </source>
</evidence>